<dbReference type="Gene3D" id="3.30.497.10">
    <property type="entry name" value="Antithrombin, subunit I, domain 2"/>
    <property type="match status" value="1"/>
</dbReference>
<keyword evidence="3" id="KW-0732">Signal</keyword>
<dbReference type="PANTHER" id="PTHR11461:SF211">
    <property type="entry name" value="GH10112P-RELATED"/>
    <property type="match status" value="1"/>
</dbReference>
<feature type="chain" id="PRO_5003003001" evidence="3">
    <location>
        <begin position="20"/>
        <end position="384"/>
    </location>
</feature>
<accession>C9WLC3</accession>
<name>C9WLC3_NOSBO</name>
<evidence type="ECO:0000256" key="2">
    <source>
        <dbReference type="RuleBase" id="RU000411"/>
    </source>
</evidence>
<evidence type="ECO:0000256" key="1">
    <source>
        <dbReference type="ARBA" id="ARBA00009500"/>
    </source>
</evidence>
<proteinExistence type="inferred from homology"/>
<dbReference type="InterPro" id="IPR036186">
    <property type="entry name" value="Serpin_sf"/>
</dbReference>
<dbReference type="SUPFAM" id="SSF56574">
    <property type="entry name" value="Serpins"/>
    <property type="match status" value="1"/>
</dbReference>
<dbReference type="GO" id="GO:0004867">
    <property type="term" value="F:serine-type endopeptidase inhibitor activity"/>
    <property type="evidence" value="ECO:0007669"/>
    <property type="project" value="InterPro"/>
</dbReference>
<organism evidence="5">
    <name type="scientific">Nosema bombycis</name>
    <name type="common">Microsporidian parasite</name>
    <name type="synonym">Pebrine of silkworm</name>
    <dbReference type="NCBI Taxonomy" id="27978"/>
    <lineage>
        <taxon>Eukaryota</taxon>
        <taxon>Fungi</taxon>
        <taxon>Fungi incertae sedis</taxon>
        <taxon>Microsporidia</taxon>
        <taxon>Nosematidae</taxon>
        <taxon>Nosema</taxon>
    </lineage>
</organism>
<dbReference type="GO" id="GO:0005615">
    <property type="term" value="C:extracellular space"/>
    <property type="evidence" value="ECO:0007669"/>
    <property type="project" value="InterPro"/>
</dbReference>
<dbReference type="Pfam" id="PF00079">
    <property type="entry name" value="Serpin"/>
    <property type="match status" value="1"/>
</dbReference>
<dbReference type="AlphaFoldDB" id="C9WLC3"/>
<dbReference type="InterPro" id="IPR000215">
    <property type="entry name" value="Serpin_fam"/>
</dbReference>
<comment type="similarity">
    <text evidence="1 2">Belongs to the serpin family.</text>
</comment>
<dbReference type="PANTHER" id="PTHR11461">
    <property type="entry name" value="SERINE PROTEASE INHIBITOR, SERPIN"/>
    <property type="match status" value="1"/>
</dbReference>
<dbReference type="VEuPathDB" id="MicrosporidiaDB:NBO_18g0004"/>
<dbReference type="Gene3D" id="2.30.39.10">
    <property type="entry name" value="Alpha-1-antitrypsin, domain 1"/>
    <property type="match status" value="1"/>
</dbReference>
<feature type="domain" description="Serpin" evidence="4">
    <location>
        <begin position="71"/>
        <end position="377"/>
    </location>
</feature>
<dbReference type="InterPro" id="IPR023796">
    <property type="entry name" value="Serpin_dom"/>
</dbReference>
<reference evidence="5" key="1">
    <citation type="journal article" date="2009" name="Acta Microbiol. Sin.">
        <title>Identification of a new serpin gene (NbSPN106) from Nosema bombycis.</title>
        <authorList>
            <person name="Tao M."/>
            <person name="Pan G."/>
            <person name="Zhou Z."/>
        </authorList>
    </citation>
    <scope>NUCLEOTIDE SEQUENCE</scope>
    <source>
        <strain evidence="5">CQ1</strain>
    </source>
</reference>
<dbReference type="SMART" id="SM00093">
    <property type="entry name" value="SERPIN"/>
    <property type="match status" value="1"/>
</dbReference>
<evidence type="ECO:0000313" key="5">
    <source>
        <dbReference type="EMBL" id="ACX31088.1"/>
    </source>
</evidence>
<sequence>MKNYIYLLSTGILLTITLCLPDAKNDSNWFKKCLETKSKMDRCIEFDLMISKEFIKKEKNTAALSPIICDYNILIQCANNDFGSEYSLKSTDDLKFVDEQTKNMNPEKFKTLNCLYEKVEVLHDDIAADGYLHKFFTIFEAEKVYNEHVEWIIKESHGLLSSPLDYLSFESSERIYASLVYFKDNWAKKFDASESFTSDFYLDNERKTTRKFMFKHDNYRYKKIEGEVEYEVVVIPYSEKNENGYKRYMVYLIPSKYEMDLSKLWDAFRASCKGRIQDFLSTELTLKEIRLQIPKLENLKSAFDSAGLLENVFKNNTARCFSSKMVTLLNVDETGTEAVICLLSKYVDCCHITVKADRAHLSFIFDMESQRILFITKDTGIIKE</sequence>
<evidence type="ECO:0000259" key="4">
    <source>
        <dbReference type="SMART" id="SM00093"/>
    </source>
</evidence>
<dbReference type="EMBL" id="FJ705061">
    <property type="protein sequence ID" value="ACX31088.1"/>
    <property type="molecule type" value="Genomic_DNA"/>
</dbReference>
<evidence type="ECO:0000256" key="3">
    <source>
        <dbReference type="SAM" id="SignalP"/>
    </source>
</evidence>
<protein>
    <submittedName>
        <fullName evidence="5">Serine protease inhibitor 106</fullName>
    </submittedName>
</protein>
<feature type="signal peptide" evidence="3">
    <location>
        <begin position="1"/>
        <end position="19"/>
    </location>
</feature>
<dbReference type="InterPro" id="IPR042185">
    <property type="entry name" value="Serpin_sf_2"/>
</dbReference>
<dbReference type="InterPro" id="IPR042178">
    <property type="entry name" value="Serpin_sf_1"/>
</dbReference>